<keyword evidence="2" id="KW-1133">Transmembrane helix</keyword>
<keyword evidence="3" id="KW-0378">Hydrolase</keyword>
<organism evidence="3 4">
    <name type="scientific">Thiobacillus sedimenti</name>
    <dbReference type="NCBI Taxonomy" id="3110231"/>
    <lineage>
        <taxon>Bacteria</taxon>
        <taxon>Pseudomonadati</taxon>
        <taxon>Pseudomonadota</taxon>
        <taxon>Betaproteobacteria</taxon>
        <taxon>Nitrosomonadales</taxon>
        <taxon>Thiobacillaceae</taxon>
        <taxon>Thiobacillus</taxon>
    </lineage>
</organism>
<feature type="region of interest" description="Disordered" evidence="1">
    <location>
        <begin position="231"/>
        <end position="254"/>
    </location>
</feature>
<dbReference type="GO" id="GO:0016787">
    <property type="term" value="F:hydrolase activity"/>
    <property type="evidence" value="ECO:0007669"/>
    <property type="project" value="UniProtKB-KW"/>
</dbReference>
<dbReference type="InterPro" id="IPR011969">
    <property type="entry name" value="Clan_AA_Asp_peptidase_C"/>
</dbReference>
<keyword evidence="4" id="KW-1185">Reference proteome</keyword>
<dbReference type="Gene3D" id="2.40.70.10">
    <property type="entry name" value="Acid Proteases"/>
    <property type="match status" value="1"/>
</dbReference>
<protein>
    <submittedName>
        <fullName evidence="3">Retropepsin-like aspartic protease</fullName>
        <ecNumber evidence="3">3.4.23.-</ecNumber>
    </submittedName>
</protein>
<evidence type="ECO:0000256" key="2">
    <source>
        <dbReference type="SAM" id="Phobius"/>
    </source>
</evidence>
<reference evidence="3 4" key="1">
    <citation type="submission" date="2023-12" db="EMBL/GenBank/DDBJ databases">
        <title>Thiobacillus sedimentum sp. nov., a chemolithoautotrophic sulfur-oxidizing bacterium isolated from freshwater sediment.</title>
        <authorList>
            <person name="Luo J."/>
            <person name="Dai C."/>
        </authorList>
    </citation>
    <scope>NUCLEOTIDE SEQUENCE [LARGE SCALE GENOMIC DNA]</scope>
    <source>
        <strain evidence="3 4">SCUT-2</strain>
    </source>
</reference>
<feature type="transmembrane region" description="Helical" evidence="2">
    <location>
        <begin position="60"/>
        <end position="77"/>
    </location>
</feature>
<dbReference type="NCBIfam" id="TIGR02281">
    <property type="entry name" value="clan_AA_DTGA"/>
    <property type="match status" value="1"/>
</dbReference>
<dbReference type="EC" id="3.4.23.-" evidence="3"/>
<dbReference type="RefSeq" id="WP_324781030.1">
    <property type="nucleotide sequence ID" value="NZ_CP141769.1"/>
</dbReference>
<proteinExistence type="predicted"/>
<feature type="region of interest" description="Disordered" evidence="1">
    <location>
        <begin position="20"/>
        <end position="54"/>
    </location>
</feature>
<keyword evidence="2" id="KW-0812">Transmembrane</keyword>
<dbReference type="SUPFAM" id="SSF50630">
    <property type="entry name" value="Acid proteases"/>
    <property type="match status" value="1"/>
</dbReference>
<dbReference type="InterPro" id="IPR034122">
    <property type="entry name" value="Retropepsin-like_bacterial"/>
</dbReference>
<dbReference type="EMBL" id="CP141769">
    <property type="protein sequence ID" value="WRS40503.1"/>
    <property type="molecule type" value="Genomic_DNA"/>
</dbReference>
<evidence type="ECO:0000256" key="1">
    <source>
        <dbReference type="SAM" id="MobiDB-lite"/>
    </source>
</evidence>
<evidence type="ECO:0000313" key="4">
    <source>
        <dbReference type="Proteomes" id="UP001334732"/>
    </source>
</evidence>
<name>A0ABZ1CRF6_9PROT</name>
<dbReference type="Pfam" id="PF13975">
    <property type="entry name" value="gag-asp_proteas"/>
    <property type="match status" value="1"/>
</dbReference>
<dbReference type="CDD" id="cd05483">
    <property type="entry name" value="retropepsin_like_bacteria"/>
    <property type="match status" value="1"/>
</dbReference>
<feature type="compositionally biased region" description="Polar residues" evidence="1">
    <location>
        <begin position="43"/>
        <end position="54"/>
    </location>
</feature>
<gene>
    <name evidence="3" type="ORF">VA613_06405</name>
</gene>
<evidence type="ECO:0000313" key="3">
    <source>
        <dbReference type="EMBL" id="WRS40503.1"/>
    </source>
</evidence>
<accession>A0ABZ1CRF6</accession>
<sequence>MGIYDRDWYKDKKAQDKLKESLYDPKQFRGTRGQRAYGHESSPGASGNTPNRPQSPTRRALIWLVVVAALALLFHYGPRLKRNDTQTAGLAPTQPLFTGYQACTPAALPANGAVQLADPSRMRRSDVLYSGLEIANRHRFHVVAYLTDPGTGKRMLGLSVLAGQTAQASVPVGHYGLFILAGSSWCNDQAGFQDGARVNIRGGVEVQAGGASVLSLTSSDAARPEGFRISVGRRQPQPHAASRPQPNVKGPGFVDLTQRPDGHYYAAGYVNGTATVFMVDTGATLTTLSPETAYKSGIASCASRTFNTANGPAQGCVAKVSTIQIGDFVLRDFDVAVMPNLPTDALLGMNVMRMLRLEQQNGVMRLSIR</sequence>
<keyword evidence="2" id="KW-0472">Membrane</keyword>
<dbReference type="InterPro" id="IPR021109">
    <property type="entry name" value="Peptidase_aspartic_dom_sf"/>
</dbReference>
<dbReference type="Proteomes" id="UP001334732">
    <property type="component" value="Chromosome"/>
</dbReference>